<dbReference type="AlphaFoldDB" id="A0AAE0MLQ4"/>
<accession>A0AAE0MLQ4</accession>
<proteinExistence type="predicted"/>
<name>A0AAE0MLQ4_9PEZI</name>
<dbReference type="EMBL" id="JAUEPO010000001">
    <property type="protein sequence ID" value="KAK3336800.1"/>
    <property type="molecule type" value="Genomic_DNA"/>
</dbReference>
<dbReference type="Proteomes" id="UP001286456">
    <property type="component" value="Unassembled WGS sequence"/>
</dbReference>
<protein>
    <submittedName>
        <fullName evidence="2">Uncharacterized protein</fullName>
    </submittedName>
</protein>
<keyword evidence="3" id="KW-1185">Reference proteome</keyword>
<feature type="region of interest" description="Disordered" evidence="1">
    <location>
        <begin position="141"/>
        <end position="238"/>
    </location>
</feature>
<organism evidence="2 3">
    <name type="scientific">Cercophora scortea</name>
    <dbReference type="NCBI Taxonomy" id="314031"/>
    <lineage>
        <taxon>Eukaryota</taxon>
        <taxon>Fungi</taxon>
        <taxon>Dikarya</taxon>
        <taxon>Ascomycota</taxon>
        <taxon>Pezizomycotina</taxon>
        <taxon>Sordariomycetes</taxon>
        <taxon>Sordariomycetidae</taxon>
        <taxon>Sordariales</taxon>
        <taxon>Lasiosphaeriaceae</taxon>
        <taxon>Cercophora</taxon>
    </lineage>
</organism>
<evidence type="ECO:0000256" key="1">
    <source>
        <dbReference type="SAM" id="MobiDB-lite"/>
    </source>
</evidence>
<reference evidence="2" key="2">
    <citation type="submission" date="2023-06" db="EMBL/GenBank/DDBJ databases">
        <authorList>
            <consortium name="Lawrence Berkeley National Laboratory"/>
            <person name="Haridas S."/>
            <person name="Hensen N."/>
            <person name="Bonometti L."/>
            <person name="Westerberg I."/>
            <person name="Brannstrom I.O."/>
            <person name="Guillou S."/>
            <person name="Cros-Aarteil S."/>
            <person name="Calhoun S."/>
            <person name="Kuo A."/>
            <person name="Mondo S."/>
            <person name="Pangilinan J."/>
            <person name="Riley R."/>
            <person name="Labutti K."/>
            <person name="Andreopoulos B."/>
            <person name="Lipzen A."/>
            <person name="Chen C."/>
            <person name="Yanf M."/>
            <person name="Daum C."/>
            <person name="Ng V."/>
            <person name="Clum A."/>
            <person name="Steindorff A."/>
            <person name="Ohm R."/>
            <person name="Martin F."/>
            <person name="Silar P."/>
            <person name="Natvig D."/>
            <person name="Lalanne C."/>
            <person name="Gautier V."/>
            <person name="Ament-Velasquez S.L."/>
            <person name="Kruys A."/>
            <person name="Hutchinson M.I."/>
            <person name="Powell A.J."/>
            <person name="Barry K."/>
            <person name="Miller A.N."/>
            <person name="Grigoriev I.V."/>
            <person name="Debuchy R."/>
            <person name="Gladieux P."/>
            <person name="Thoren M.H."/>
            <person name="Johannesson H."/>
        </authorList>
    </citation>
    <scope>NUCLEOTIDE SEQUENCE</scope>
    <source>
        <strain evidence="2">SMH4131-1</strain>
    </source>
</reference>
<feature type="compositionally biased region" description="Basic and acidic residues" evidence="1">
    <location>
        <begin position="224"/>
        <end position="238"/>
    </location>
</feature>
<evidence type="ECO:0000313" key="3">
    <source>
        <dbReference type="Proteomes" id="UP001286456"/>
    </source>
</evidence>
<reference evidence="2" key="1">
    <citation type="journal article" date="2023" name="Mol. Phylogenet. Evol.">
        <title>Genome-scale phylogeny and comparative genomics of the fungal order Sordariales.</title>
        <authorList>
            <person name="Hensen N."/>
            <person name="Bonometti L."/>
            <person name="Westerberg I."/>
            <person name="Brannstrom I.O."/>
            <person name="Guillou S."/>
            <person name="Cros-Aarteil S."/>
            <person name="Calhoun S."/>
            <person name="Haridas S."/>
            <person name="Kuo A."/>
            <person name="Mondo S."/>
            <person name="Pangilinan J."/>
            <person name="Riley R."/>
            <person name="LaButti K."/>
            <person name="Andreopoulos B."/>
            <person name="Lipzen A."/>
            <person name="Chen C."/>
            <person name="Yan M."/>
            <person name="Daum C."/>
            <person name="Ng V."/>
            <person name="Clum A."/>
            <person name="Steindorff A."/>
            <person name="Ohm R.A."/>
            <person name="Martin F."/>
            <person name="Silar P."/>
            <person name="Natvig D.O."/>
            <person name="Lalanne C."/>
            <person name="Gautier V."/>
            <person name="Ament-Velasquez S.L."/>
            <person name="Kruys A."/>
            <person name="Hutchinson M.I."/>
            <person name="Powell A.J."/>
            <person name="Barry K."/>
            <person name="Miller A.N."/>
            <person name="Grigoriev I.V."/>
            <person name="Debuchy R."/>
            <person name="Gladieux P."/>
            <person name="Hiltunen Thoren M."/>
            <person name="Johannesson H."/>
        </authorList>
    </citation>
    <scope>NUCLEOTIDE SEQUENCE</scope>
    <source>
        <strain evidence="2">SMH4131-1</strain>
    </source>
</reference>
<gene>
    <name evidence="2" type="ORF">B0T19DRAFT_51505</name>
</gene>
<comment type="caution">
    <text evidence="2">The sequence shown here is derived from an EMBL/GenBank/DDBJ whole genome shotgun (WGS) entry which is preliminary data.</text>
</comment>
<sequence>MEVSHGYLYSASRKAVLYVVRERDGVGEKKKYLSRRCSGLGREHQLWMLMRQSFFELQKWTRLRAVGSLPCHAGACVLRELEKAARESGVTREPFRTLQKSRVPMAEARSIFQEVLSIVWRRATRRHMGFWVPVSPVASRGDQVSFSGNGQKGGPRLGDTIQKSTLEPLHNGIMPVSIPLPGPASAQLPTLAKAGSRKDQQGPDGGPSNCLWRKRQWAGGQGEGQDKGLKEKKEGAPS</sequence>
<evidence type="ECO:0000313" key="2">
    <source>
        <dbReference type="EMBL" id="KAK3336800.1"/>
    </source>
</evidence>